<dbReference type="EMBL" id="JBHSLW010000108">
    <property type="protein sequence ID" value="MFC5423763.1"/>
    <property type="molecule type" value="Genomic_DNA"/>
</dbReference>
<keyword evidence="2" id="KW-1185">Reference proteome</keyword>
<proteinExistence type="predicted"/>
<accession>A0ABW0IZL3</accession>
<protein>
    <submittedName>
        <fullName evidence="1">Uncharacterized protein</fullName>
    </submittedName>
</protein>
<dbReference type="RefSeq" id="WP_377801818.1">
    <property type="nucleotide sequence ID" value="NZ_JBHSLW010000108.1"/>
</dbReference>
<sequence length="116" mass="12426">MTAKRPVPSEDERRFLLRSLTEVGPSKPVGYLPLYTIKDFVQLSPETVAAAATARGLTTVHISPQECCIKSGALYVYHREALASLLETQAAVINAAGLPLDRMRCSQATALRGAGA</sequence>
<comment type="caution">
    <text evidence="1">The sequence shown here is derived from an EMBL/GenBank/DDBJ whole genome shotgun (WGS) entry which is preliminary data.</text>
</comment>
<evidence type="ECO:0000313" key="1">
    <source>
        <dbReference type="EMBL" id="MFC5423763.1"/>
    </source>
</evidence>
<organism evidence="1 2">
    <name type="scientific">Bosea eneae</name>
    <dbReference type="NCBI Taxonomy" id="151454"/>
    <lineage>
        <taxon>Bacteria</taxon>
        <taxon>Pseudomonadati</taxon>
        <taxon>Pseudomonadota</taxon>
        <taxon>Alphaproteobacteria</taxon>
        <taxon>Hyphomicrobiales</taxon>
        <taxon>Boseaceae</taxon>
        <taxon>Bosea</taxon>
    </lineage>
</organism>
<evidence type="ECO:0000313" key="2">
    <source>
        <dbReference type="Proteomes" id="UP001596053"/>
    </source>
</evidence>
<name>A0ABW0IZL3_9HYPH</name>
<dbReference type="Proteomes" id="UP001596053">
    <property type="component" value="Unassembled WGS sequence"/>
</dbReference>
<gene>
    <name evidence="1" type="ORF">ACFPOB_29990</name>
</gene>
<reference evidence="2" key="1">
    <citation type="journal article" date="2019" name="Int. J. Syst. Evol. Microbiol.">
        <title>The Global Catalogue of Microorganisms (GCM) 10K type strain sequencing project: providing services to taxonomists for standard genome sequencing and annotation.</title>
        <authorList>
            <consortium name="The Broad Institute Genomics Platform"/>
            <consortium name="The Broad Institute Genome Sequencing Center for Infectious Disease"/>
            <person name="Wu L."/>
            <person name="Ma J."/>
        </authorList>
    </citation>
    <scope>NUCLEOTIDE SEQUENCE [LARGE SCALE GENOMIC DNA]</scope>
    <source>
        <strain evidence="2">NCAIM B.01391</strain>
    </source>
</reference>